<comment type="caution">
    <text evidence="3">The sequence shown here is derived from an EMBL/GenBank/DDBJ whole genome shotgun (WGS) entry which is preliminary data.</text>
</comment>
<dbReference type="PANTHER" id="PTHR46224:SF64">
    <property type="entry name" value="IQ MOTIF AND ANKYRIN REPEAT DOMAIN-CONTAINING PROTEIN 1"/>
    <property type="match status" value="1"/>
</dbReference>
<organism evidence="3 4">
    <name type="scientific">Knufia fluminis</name>
    <dbReference type="NCBI Taxonomy" id="191047"/>
    <lineage>
        <taxon>Eukaryota</taxon>
        <taxon>Fungi</taxon>
        <taxon>Dikarya</taxon>
        <taxon>Ascomycota</taxon>
        <taxon>Pezizomycotina</taxon>
        <taxon>Eurotiomycetes</taxon>
        <taxon>Chaetothyriomycetidae</taxon>
        <taxon>Chaetothyriales</taxon>
        <taxon>Trichomeriaceae</taxon>
        <taxon>Knufia</taxon>
    </lineage>
</organism>
<keyword evidence="1" id="KW-0040">ANK repeat</keyword>
<name>A0AAN8I1J8_9EURO</name>
<accession>A0AAN8I1J8</accession>
<dbReference type="PROSITE" id="PS50297">
    <property type="entry name" value="ANK_REP_REGION"/>
    <property type="match status" value="3"/>
</dbReference>
<dbReference type="InterPro" id="IPR036770">
    <property type="entry name" value="Ankyrin_rpt-contain_sf"/>
</dbReference>
<reference evidence="3 4" key="1">
    <citation type="submission" date="2022-12" db="EMBL/GenBank/DDBJ databases">
        <title>Genomic features and morphological characterization of a novel Knufia sp. strain isolated from spacecraft assembly facility.</title>
        <authorList>
            <person name="Teixeira M."/>
            <person name="Chander A.M."/>
            <person name="Stajich J.E."/>
            <person name="Venkateswaran K."/>
        </authorList>
    </citation>
    <scope>NUCLEOTIDE SEQUENCE [LARGE SCALE GENOMIC DNA]</scope>
    <source>
        <strain evidence="3 4">FJI-L2-BK-P2</strain>
    </source>
</reference>
<dbReference type="PROSITE" id="PS50088">
    <property type="entry name" value="ANK_REPEAT"/>
    <property type="match status" value="3"/>
</dbReference>
<evidence type="ECO:0008006" key="5">
    <source>
        <dbReference type="Google" id="ProtNLM"/>
    </source>
</evidence>
<gene>
    <name evidence="3" type="ORF">OHC33_009743</name>
</gene>
<dbReference type="Gene3D" id="1.25.40.20">
    <property type="entry name" value="Ankyrin repeat-containing domain"/>
    <property type="match status" value="1"/>
</dbReference>
<dbReference type="EMBL" id="JAKLMC020000038">
    <property type="protein sequence ID" value="KAK5949202.1"/>
    <property type="molecule type" value="Genomic_DNA"/>
</dbReference>
<dbReference type="PANTHER" id="PTHR46224">
    <property type="entry name" value="ANKYRIN REPEAT FAMILY PROTEIN"/>
    <property type="match status" value="1"/>
</dbReference>
<evidence type="ECO:0000313" key="4">
    <source>
        <dbReference type="Proteomes" id="UP001316803"/>
    </source>
</evidence>
<dbReference type="Pfam" id="PF12796">
    <property type="entry name" value="Ank_2"/>
    <property type="match status" value="2"/>
</dbReference>
<dbReference type="SUPFAM" id="SSF48403">
    <property type="entry name" value="Ankyrin repeat"/>
    <property type="match status" value="1"/>
</dbReference>
<feature type="region of interest" description="Disordered" evidence="2">
    <location>
        <begin position="1"/>
        <end position="25"/>
    </location>
</feature>
<dbReference type="PRINTS" id="PR01415">
    <property type="entry name" value="ANKYRIN"/>
</dbReference>
<evidence type="ECO:0000313" key="3">
    <source>
        <dbReference type="EMBL" id="KAK5949202.1"/>
    </source>
</evidence>
<dbReference type="AlphaFoldDB" id="A0AAN8I1J8"/>
<feature type="repeat" description="ANK" evidence="1">
    <location>
        <begin position="18"/>
        <end position="50"/>
    </location>
</feature>
<dbReference type="InterPro" id="IPR051616">
    <property type="entry name" value="Cul2-RING_E3_ligase_SR"/>
</dbReference>
<dbReference type="InterPro" id="IPR002110">
    <property type="entry name" value="Ankyrin_rpt"/>
</dbReference>
<feature type="repeat" description="ANK" evidence="1">
    <location>
        <begin position="51"/>
        <end position="83"/>
    </location>
</feature>
<dbReference type="Proteomes" id="UP001316803">
    <property type="component" value="Unassembled WGS sequence"/>
</dbReference>
<proteinExistence type="predicted"/>
<keyword evidence="4" id="KW-1185">Reference proteome</keyword>
<dbReference type="SMART" id="SM00248">
    <property type="entry name" value="ANK"/>
    <property type="match status" value="4"/>
</dbReference>
<feature type="repeat" description="ANK" evidence="1">
    <location>
        <begin position="118"/>
        <end position="150"/>
    </location>
</feature>
<evidence type="ECO:0000256" key="1">
    <source>
        <dbReference type="PROSITE-ProRule" id="PRU00023"/>
    </source>
</evidence>
<sequence>MSTPSGHSKDVNRARSRNHGTALQAAARRGYRDVVEMLINKRADVNAQGGEYGTALQAASSKGLRDVVQILIDNGAQVNAHGGMFGNALQAASCENHPVVVEMLIDNGADVNALVRREYHNPLTAAVALGSYDVVKLLLSAGADPNAGLQGSSGNTLLKAWRRSQKFSYYERLVDVLLDAGADPFLVEDFCVRLNLRLHALHRRLISGIALVPYNAVE</sequence>
<evidence type="ECO:0000256" key="2">
    <source>
        <dbReference type="SAM" id="MobiDB-lite"/>
    </source>
</evidence>
<protein>
    <recommendedName>
        <fullName evidence="5">Ankyrin</fullName>
    </recommendedName>
</protein>